<feature type="region of interest" description="Disordered" evidence="1">
    <location>
        <begin position="1402"/>
        <end position="1431"/>
    </location>
</feature>
<evidence type="ECO:0000256" key="1">
    <source>
        <dbReference type="SAM" id="MobiDB-lite"/>
    </source>
</evidence>
<feature type="compositionally biased region" description="Polar residues" evidence="1">
    <location>
        <begin position="886"/>
        <end position="910"/>
    </location>
</feature>
<feature type="compositionally biased region" description="Low complexity" evidence="1">
    <location>
        <begin position="868"/>
        <end position="885"/>
    </location>
</feature>
<proteinExistence type="predicted"/>
<dbReference type="Proteomes" id="UP001374579">
    <property type="component" value="Unassembled WGS sequence"/>
</dbReference>
<reference evidence="3 4" key="1">
    <citation type="submission" date="2024-02" db="EMBL/GenBank/DDBJ databases">
        <title>Chromosome-scale genome assembly of the rough periwinkle Littorina saxatilis.</title>
        <authorList>
            <person name="De Jode A."/>
            <person name="Faria R."/>
            <person name="Formenti G."/>
            <person name="Sims Y."/>
            <person name="Smith T.P."/>
            <person name="Tracey A."/>
            <person name="Wood J.M.D."/>
            <person name="Zagrodzka Z.B."/>
            <person name="Johannesson K."/>
            <person name="Butlin R.K."/>
            <person name="Leder E.H."/>
        </authorList>
    </citation>
    <scope>NUCLEOTIDE SEQUENCE [LARGE SCALE GENOMIC DNA]</scope>
    <source>
        <strain evidence="3">Snail1</strain>
        <tissue evidence="3">Muscle</tissue>
    </source>
</reference>
<dbReference type="GO" id="GO:1902230">
    <property type="term" value="P:negative regulation of intrinsic apoptotic signaling pathway in response to DNA damage"/>
    <property type="evidence" value="ECO:0007669"/>
    <property type="project" value="InterPro"/>
</dbReference>
<feature type="compositionally biased region" description="Polar residues" evidence="1">
    <location>
        <begin position="746"/>
        <end position="763"/>
    </location>
</feature>
<feature type="compositionally biased region" description="Basic and acidic residues" evidence="1">
    <location>
        <begin position="428"/>
        <end position="446"/>
    </location>
</feature>
<comment type="caution">
    <text evidence="3">The sequence shown here is derived from an EMBL/GenBank/DDBJ whole genome shotgun (WGS) entry which is preliminary data.</text>
</comment>
<feature type="domain" description="Replication factor A C-terminal" evidence="2">
    <location>
        <begin position="8"/>
        <end position="126"/>
    </location>
</feature>
<sequence length="1917" mass="206419">MGEQRSLIQATVVGVNDASFLYPCCIQCYAKMLHNVHSHVWQCVRCNQTRGVSDLRWRYRLSLCVADSSSTANLSLFGGTLLQHFGCDADTFHQFISGSHGNGGFLEEDVMVQAVCTALVGRSYIFCVKTPNGQSSARDAATSYSLKTHSAAQDVAASQPLKASHGIPRPACLADLLSAPPTSQRHDGKLSDLVAVQMIPTNTQDAERVTVMDVLQQLVHGSSMVDGGCMAPGSSRPCVSVSGNISAETGFSSVEVPQITGRRNRASKVNRNHHRKSCTRRSTKRRQTCPSSFQKGNDRYTPADGTLLCSQSLCSESSCSQLPCSQSLCSQSSRSQLLCSQSMCSQSMCSQSPRSGWSALHTSKLSGASQGSTMFSCQSSMDGEFASGRSVTCIGSRSQGTTFQCHESQREELHASCGTKRASHKEELHLSCDRNRGSQREERHDSSGNTSVYPGFSEAGPSLTVSDNKENTPQRTKGSQIKSRSQFCLESGCDKNMSAKMSLELDRGESPVNKNSMLSDKDSLLTDITLPATGAPDLPQLTQFPFLDSREVFVCQGSESQPNATQPSLNLSFNRHQTASFSDSLNDSSLLLAACDINEDVSGPGDCSRQHQTGSLMLPEGENLDTPMFSRVISAKMFTTDSGKHDGIHSPAVHKHFKAGVVMQNKGRVSFDTDSVIDMPYSEDLSQFLSVMTVGTATAQETCREHLDRVIQVPDARSLHAGQVAEEKSPRKDKYSYKENVVSVSNNSLMRSTETSPNTSTAETYCVAGRKSTRQEKSYRQASSASVVHPEKSTSSSSGSVHPEKTTSFSSSGSVHKRTTSSLRSVHKRTTSILGSVHPEKSTSSSSGSVHQEKSAGFSSGSVHPEKTTSLSSSGSVHSEKSTSSNSGMVHSQEGSSSGYGSARNSTNPQEGEEVANLSSEDLFDLENGTLSSSFLDEVFSVEHTHDRSSSHISNNKHLSVRVTGSQSPVSVSVEKSSHLANQSSPNILGPHPVRDLARSVSIRHPTDSVSVKHPPVSVLVRHPPVSVSVRHPPVSVLSVKKSSHLAERSSPNGLDPHRQAPKSVGQSLLDMPHSEDLDIFLDNLTDPESTPRSVFESPQGCPCLSVCAKCIEVNNTKGKEVINTKTAQGESPRLKASETKQHTACECKHAISRIDSTFSAQTLPVGSLFDVKSHNKNLSKSSQGCREATRTSPVQEKSSESVDALVLHQGDETEQCDTDSLMIVAESFMDSSADLFGSQSQSVAAVLDNSEFEERSGSSVFAGTTFHAHRAQTATICQQNETRFCGSGDVDASPPAASGADNVFASVRGRKHRQSQGTPEGHQRKKVRFSRRSQIHSVRDIDVRLENYGIPKATTKLTRRTPVHVRRRSCLRLPLTTISNAQTRDPLTLISSIQSRDSLAPISSAQSRDSLAPISSAQSRDSLAPISSAQSRDSLAPISSVQTTDSLAPSPILSVQTRTSLAPISSTQTQSRDYLAPISSGLTRDSLAPISSAQTRDSLAPILSAQTKDSLALISSVQSRRSLAPISSAQTRDPLAPSPILSVQTRTSLAPISSSQTQSRDYLAPISSGLTRDSLAPISSGLTRDSLAPILSAQTKDSLAPISSVQSRRSLAPISSAQTRDPLASSPILSVQTRDSLAPISSAQTRDSFAPISNIESTDPLIQMQIQGNRCSLSNRNSQKLSTLTRLSDQAIGPTVKAVPVVLGAWRSFCSTPVGPHKHLLDWCESSGSQDLFSPCTLQDCEEAAQYQDQPNALPVHADAIHKELFPQPQSKILPVHSGGENLELLVSPASEGYRSMAINKELFPRPQPNTLPHSAQENVRLSVSSVSDGYRSVSLFDDSDVLFEESENMPETKESVPLYHAVSTPPSLQTVMWRRESRTDRHSATENPVTVSLTPLTRPRLSYASFLASPDLFSP</sequence>
<keyword evidence="4" id="KW-1185">Reference proteome</keyword>
<feature type="region of interest" description="Disordered" evidence="1">
    <location>
        <begin position="1310"/>
        <end position="1329"/>
    </location>
</feature>
<evidence type="ECO:0000313" key="4">
    <source>
        <dbReference type="Proteomes" id="UP001374579"/>
    </source>
</evidence>
<dbReference type="Gene3D" id="2.40.50.140">
    <property type="entry name" value="Nucleic acid-binding proteins"/>
    <property type="match status" value="1"/>
</dbReference>
<feature type="compositionally biased region" description="Polar residues" evidence="1">
    <location>
        <begin position="793"/>
        <end position="814"/>
    </location>
</feature>
<dbReference type="Pfam" id="PF08646">
    <property type="entry name" value="Rep_fac-A_C"/>
    <property type="match status" value="1"/>
</dbReference>
<dbReference type="EMBL" id="JBAMIC010000013">
    <property type="protein sequence ID" value="KAK7097153.1"/>
    <property type="molecule type" value="Genomic_DNA"/>
</dbReference>
<feature type="region of interest" description="Disordered" evidence="1">
    <location>
        <begin position="1181"/>
        <end position="1201"/>
    </location>
</feature>
<protein>
    <recommendedName>
        <fullName evidence="2">Replication factor A C-terminal domain-containing protein</fullName>
    </recommendedName>
</protein>
<dbReference type="PANTHER" id="PTHR35537">
    <property type="entry name" value="DNA DAMAGE-INDUCIBLE APOPTOSIS SUPPRESSOR PROTEIN DDIAS"/>
    <property type="match status" value="1"/>
</dbReference>
<gene>
    <name evidence="3" type="ORF">V1264_004172</name>
</gene>
<feature type="region of interest" description="Disordered" evidence="1">
    <location>
        <begin position="265"/>
        <end position="297"/>
    </location>
</feature>
<feature type="region of interest" description="Disordered" evidence="1">
    <location>
        <begin position="1040"/>
        <end position="1065"/>
    </location>
</feature>
<feature type="compositionally biased region" description="Basic residues" evidence="1">
    <location>
        <begin position="265"/>
        <end position="287"/>
    </location>
</feature>
<feature type="compositionally biased region" description="Polar residues" evidence="1">
    <location>
        <begin position="473"/>
        <end position="483"/>
    </location>
</feature>
<feature type="region of interest" description="Disordered" evidence="1">
    <location>
        <begin position="428"/>
        <end position="483"/>
    </location>
</feature>
<dbReference type="InterPro" id="IPR043522">
    <property type="entry name" value="DDIAS"/>
</dbReference>
<organism evidence="3 4">
    <name type="scientific">Littorina saxatilis</name>
    <dbReference type="NCBI Taxonomy" id="31220"/>
    <lineage>
        <taxon>Eukaryota</taxon>
        <taxon>Metazoa</taxon>
        <taxon>Spiralia</taxon>
        <taxon>Lophotrochozoa</taxon>
        <taxon>Mollusca</taxon>
        <taxon>Gastropoda</taxon>
        <taxon>Caenogastropoda</taxon>
        <taxon>Littorinimorpha</taxon>
        <taxon>Littorinoidea</taxon>
        <taxon>Littorinidae</taxon>
        <taxon>Littorina</taxon>
    </lineage>
</organism>
<evidence type="ECO:0000313" key="3">
    <source>
        <dbReference type="EMBL" id="KAK7097153.1"/>
    </source>
</evidence>
<evidence type="ECO:0000259" key="2">
    <source>
        <dbReference type="Pfam" id="PF08646"/>
    </source>
</evidence>
<dbReference type="InterPro" id="IPR013955">
    <property type="entry name" value="Rep_factor-A_C"/>
</dbReference>
<dbReference type="SUPFAM" id="SSF50249">
    <property type="entry name" value="Nucleic acid-binding proteins"/>
    <property type="match status" value="1"/>
</dbReference>
<name>A0AAN9B1H8_9CAEN</name>
<dbReference type="InterPro" id="IPR012340">
    <property type="entry name" value="NA-bd_OB-fold"/>
</dbReference>
<dbReference type="GO" id="GO:0005634">
    <property type="term" value="C:nucleus"/>
    <property type="evidence" value="ECO:0007669"/>
    <property type="project" value="TreeGrafter"/>
</dbReference>
<feature type="region of interest" description="Disordered" evidence="1">
    <location>
        <begin position="746"/>
        <end position="917"/>
    </location>
</feature>
<feature type="compositionally biased region" description="Basic residues" evidence="1">
    <location>
        <begin position="815"/>
        <end position="830"/>
    </location>
</feature>
<feature type="compositionally biased region" description="Polar residues" evidence="1">
    <location>
        <begin position="1181"/>
        <end position="1197"/>
    </location>
</feature>
<accession>A0AAN9B1H8</accession>
<dbReference type="GO" id="GO:0005737">
    <property type="term" value="C:cytoplasm"/>
    <property type="evidence" value="ECO:0007669"/>
    <property type="project" value="TreeGrafter"/>
</dbReference>
<dbReference type="PANTHER" id="PTHR35537:SF1">
    <property type="entry name" value="DNA DAMAGE-INDUCED APOPTOSIS SUPPRESSOR PROTEIN"/>
    <property type="match status" value="1"/>
</dbReference>